<gene>
    <name evidence="3" type="ORF">A3C04_01495</name>
</gene>
<feature type="transmembrane region" description="Helical" evidence="1">
    <location>
        <begin position="106"/>
        <end position="129"/>
    </location>
</feature>
<accession>A0A1G2QYF5</accession>
<evidence type="ECO:0000259" key="2">
    <source>
        <dbReference type="Pfam" id="PF18920"/>
    </source>
</evidence>
<keyword evidence="1" id="KW-1133">Transmembrane helix</keyword>
<sequence>MQNELSLFIKEALEKGQSREAIQSALQKAGWRQEEIANGLSLFADIHFPVAVPRPKPYLQAREAFLYLISFIALYVSAFSFGLLLFNFVDHWFPDPVSFRQGFSAGAIRMGLASIIVAFPLYLFMMWLLARGAVKDPERRRSKVGKWLTYLTLVVAAAIILGDLIVVVAGLLGGELTIRFILKALVVLAVTGSIFGYYLWSLQAEEKEK</sequence>
<protein>
    <recommendedName>
        <fullName evidence="2">DUF5671 domain-containing protein</fullName>
    </recommendedName>
</protein>
<dbReference type="AlphaFoldDB" id="A0A1G2QYF5"/>
<reference evidence="3 4" key="1">
    <citation type="journal article" date="2016" name="Nat. Commun.">
        <title>Thousands of microbial genomes shed light on interconnected biogeochemical processes in an aquifer system.</title>
        <authorList>
            <person name="Anantharaman K."/>
            <person name="Brown C.T."/>
            <person name="Hug L.A."/>
            <person name="Sharon I."/>
            <person name="Castelle C.J."/>
            <person name="Probst A.J."/>
            <person name="Thomas B.C."/>
            <person name="Singh A."/>
            <person name="Wilkins M.J."/>
            <person name="Karaoz U."/>
            <person name="Brodie E.L."/>
            <person name="Williams K.H."/>
            <person name="Hubbard S.S."/>
            <person name="Banfield J.F."/>
        </authorList>
    </citation>
    <scope>NUCLEOTIDE SEQUENCE [LARGE SCALE GENOMIC DNA]</scope>
</reference>
<feature type="transmembrane region" description="Helical" evidence="1">
    <location>
        <begin position="64"/>
        <end position="86"/>
    </location>
</feature>
<feature type="domain" description="DUF5671" evidence="2">
    <location>
        <begin position="63"/>
        <end position="197"/>
    </location>
</feature>
<keyword evidence="1" id="KW-0472">Membrane</keyword>
<keyword evidence="1" id="KW-0812">Transmembrane</keyword>
<name>A0A1G2QYF5_9BACT</name>
<dbReference type="EMBL" id="MHTV01000043">
    <property type="protein sequence ID" value="OHA65626.1"/>
    <property type="molecule type" value="Genomic_DNA"/>
</dbReference>
<dbReference type="InterPro" id="IPR043728">
    <property type="entry name" value="DUF5671"/>
</dbReference>
<organism evidence="3 4">
    <name type="scientific">Candidatus Wildermuthbacteria bacterium RIFCSPHIGHO2_02_FULL_45_25</name>
    <dbReference type="NCBI Taxonomy" id="1802450"/>
    <lineage>
        <taxon>Bacteria</taxon>
        <taxon>Candidatus Wildermuthiibacteriota</taxon>
    </lineage>
</organism>
<evidence type="ECO:0000256" key="1">
    <source>
        <dbReference type="SAM" id="Phobius"/>
    </source>
</evidence>
<feature type="transmembrane region" description="Helical" evidence="1">
    <location>
        <begin position="180"/>
        <end position="200"/>
    </location>
</feature>
<proteinExistence type="predicted"/>
<dbReference type="Pfam" id="PF18920">
    <property type="entry name" value="DUF5671"/>
    <property type="match status" value="1"/>
</dbReference>
<feature type="transmembrane region" description="Helical" evidence="1">
    <location>
        <begin position="150"/>
        <end position="174"/>
    </location>
</feature>
<evidence type="ECO:0000313" key="4">
    <source>
        <dbReference type="Proteomes" id="UP000178092"/>
    </source>
</evidence>
<evidence type="ECO:0000313" key="3">
    <source>
        <dbReference type="EMBL" id="OHA65626.1"/>
    </source>
</evidence>
<dbReference type="Proteomes" id="UP000178092">
    <property type="component" value="Unassembled WGS sequence"/>
</dbReference>
<comment type="caution">
    <text evidence="3">The sequence shown here is derived from an EMBL/GenBank/DDBJ whole genome shotgun (WGS) entry which is preliminary data.</text>
</comment>